<evidence type="ECO:0000259" key="2">
    <source>
        <dbReference type="Pfam" id="PF03372"/>
    </source>
</evidence>
<keyword evidence="3" id="KW-0269">Exonuclease</keyword>
<dbReference type="Proteomes" id="UP000199213">
    <property type="component" value="Unassembled WGS sequence"/>
</dbReference>
<proteinExistence type="predicted"/>
<keyword evidence="3" id="KW-0540">Nuclease</keyword>
<keyword evidence="3" id="KW-0255">Endonuclease</keyword>
<keyword evidence="1" id="KW-0812">Transmembrane</keyword>
<dbReference type="Pfam" id="PF03372">
    <property type="entry name" value="Exo_endo_phos"/>
    <property type="match status" value="1"/>
</dbReference>
<evidence type="ECO:0000313" key="4">
    <source>
        <dbReference type="Proteomes" id="UP000199213"/>
    </source>
</evidence>
<gene>
    <name evidence="3" type="ORF">SAMN04487820_101265</name>
</gene>
<organism evidence="3 4">
    <name type="scientific">Actinopolyspora mzabensis</name>
    <dbReference type="NCBI Taxonomy" id="995066"/>
    <lineage>
        <taxon>Bacteria</taxon>
        <taxon>Bacillati</taxon>
        <taxon>Actinomycetota</taxon>
        <taxon>Actinomycetes</taxon>
        <taxon>Actinopolysporales</taxon>
        <taxon>Actinopolysporaceae</taxon>
        <taxon>Actinopolyspora</taxon>
    </lineage>
</organism>
<evidence type="ECO:0000313" key="3">
    <source>
        <dbReference type="EMBL" id="SDJ68444.1"/>
    </source>
</evidence>
<feature type="transmembrane region" description="Helical" evidence="1">
    <location>
        <begin position="54"/>
        <end position="74"/>
    </location>
</feature>
<dbReference type="GO" id="GO:0004527">
    <property type="term" value="F:exonuclease activity"/>
    <property type="evidence" value="ECO:0007669"/>
    <property type="project" value="UniProtKB-KW"/>
</dbReference>
<feature type="transmembrane region" description="Helical" evidence="1">
    <location>
        <begin position="27"/>
        <end position="48"/>
    </location>
</feature>
<dbReference type="InterPro" id="IPR005135">
    <property type="entry name" value="Endo/exonuclease/phosphatase"/>
</dbReference>
<dbReference type="EMBL" id="FNFM01000001">
    <property type="protein sequence ID" value="SDJ68444.1"/>
    <property type="molecule type" value="Genomic_DNA"/>
</dbReference>
<dbReference type="SUPFAM" id="SSF56219">
    <property type="entry name" value="DNase I-like"/>
    <property type="match status" value="1"/>
</dbReference>
<dbReference type="InterPro" id="IPR036691">
    <property type="entry name" value="Endo/exonu/phosph_ase_sf"/>
</dbReference>
<keyword evidence="4" id="KW-1185">Reference proteome</keyword>
<feature type="domain" description="Endonuclease/exonuclease/phosphatase" evidence="2">
    <location>
        <begin position="121"/>
        <end position="339"/>
    </location>
</feature>
<keyword evidence="1" id="KW-1133">Transmembrane helix</keyword>
<sequence length="352" mass="37330">MGSLKIENLSGSASGDRAGAWKRRLRTALYLCVLAGVASLLWAGSLGADLFAPWAQLSALRPQLNVLVLLFAVVPLWRRRFVISALTLVTALVSTIGMLPPTWGASGSVSSGSGSVGIAVFNVSADGADLAEIAREIRRADLEVVSLPEASRGYAGKLVDRLARTGDEYVYETHAPLVGDVEHPTRRRTGPYPTSLLVKPELRPEFGTEKVAGSLGTIDAKIRGSAVTWHVAAVHPPPPLPGGTSGWWASHSLLEEYCDFERPFVLAGDFNSTLNQGPMRRLTSNGCTDVGRAAGTGLSTTWPSSLPEFLGITIDHVLVGGSEVGAADYRTVDISGTDHRGVITEVALPRLN</sequence>
<dbReference type="Gene3D" id="3.60.10.10">
    <property type="entry name" value="Endonuclease/exonuclease/phosphatase"/>
    <property type="match status" value="1"/>
</dbReference>
<name>A0A1G8VR29_ACTMZ</name>
<feature type="transmembrane region" description="Helical" evidence="1">
    <location>
        <begin position="81"/>
        <end position="103"/>
    </location>
</feature>
<keyword evidence="1" id="KW-0472">Membrane</keyword>
<reference evidence="4" key="1">
    <citation type="submission" date="2016-10" db="EMBL/GenBank/DDBJ databases">
        <authorList>
            <person name="Varghese N."/>
            <person name="Submissions S."/>
        </authorList>
    </citation>
    <scope>NUCLEOTIDE SEQUENCE [LARGE SCALE GENOMIC DNA]</scope>
    <source>
        <strain evidence="4">DSM 45460</strain>
    </source>
</reference>
<protein>
    <submittedName>
        <fullName evidence="3">Uncharacterized conserved protein YafD, endonuclease/exonuclease/phosphatase (EEP) superfamily</fullName>
    </submittedName>
</protein>
<dbReference type="AlphaFoldDB" id="A0A1G8VR29"/>
<keyword evidence="3" id="KW-0378">Hydrolase</keyword>
<dbReference type="GO" id="GO:0004519">
    <property type="term" value="F:endonuclease activity"/>
    <property type="evidence" value="ECO:0007669"/>
    <property type="project" value="UniProtKB-KW"/>
</dbReference>
<accession>A0A1G8VR29</accession>
<evidence type="ECO:0000256" key="1">
    <source>
        <dbReference type="SAM" id="Phobius"/>
    </source>
</evidence>